<organism evidence="12 14">
    <name type="scientific">Mumia zhuanghuii</name>
    <dbReference type="NCBI Taxonomy" id="2585211"/>
    <lineage>
        <taxon>Bacteria</taxon>
        <taxon>Bacillati</taxon>
        <taxon>Actinomycetota</taxon>
        <taxon>Actinomycetes</taxon>
        <taxon>Propionibacteriales</taxon>
        <taxon>Nocardioidaceae</taxon>
        <taxon>Mumia</taxon>
    </lineage>
</organism>
<feature type="region of interest" description="Disordered" evidence="9">
    <location>
        <begin position="43"/>
        <end position="81"/>
    </location>
</feature>
<comment type="subcellular location">
    <subcellularLocation>
        <location evidence="8">Secreted</location>
    </subcellularLocation>
</comment>
<evidence type="ECO:0000256" key="1">
    <source>
        <dbReference type="ARBA" id="ARBA00009388"/>
    </source>
</evidence>
<sequence>MSCCFVPPYLLAHIAEATGDPHAARTCAQTRALDAALRERRAGSPPALVVPSDADGTKTVYTAGGTTRLPGEKARGDDEPPTGDLAVDEAYDSTGVVSTLFATAFGREGIDGEGTPVTVTVHYGERYDNAFWDGRQLVFGDGDGVVFERFTKPPDVLFHEYAHGVTQFTADLTYADQSGALNESMSDCFAAMAKQRMLGQSAAGADWLIGEGLFVPGIAAVALRSMREPGTAYDDPVLGKDPQVGSMSDDVQTEADNGGVHLNSGIPNRAFTLAALALGGNSWEVPGQIWYAALTGGSVGSGTGFAGFAAASVEAAERLFGAREAELVGDAWAQVGVVPGMDPPARAPAEVPPGTVRVVRSGGFAGLVRVGSLALGDGPAGAEVAALLERTDFAAIRDVRTDPDRFVYAFVHDGQEVTVPESALTPELARVASLVLGEPLPDTP</sequence>
<dbReference type="Gene3D" id="3.10.170.10">
    <property type="match status" value="1"/>
</dbReference>
<evidence type="ECO:0000256" key="9">
    <source>
        <dbReference type="SAM" id="MobiDB-lite"/>
    </source>
</evidence>
<comment type="function">
    <text evidence="8">Extracellular zinc metalloprotease.</text>
</comment>
<dbReference type="EC" id="3.4.24.-" evidence="8"/>
<dbReference type="PANTHER" id="PTHR43579:SF1">
    <property type="entry name" value="NEUTRAL METALLOPROTEINASE"/>
    <property type="match status" value="1"/>
</dbReference>
<reference evidence="12 14" key="1">
    <citation type="submission" date="2019-05" db="EMBL/GenBank/DDBJ databases">
        <title>Mumia sp. nov., isolated from the intestinal contents of plateau pika (Ochotona curzoniae) in the Qinghai-Tibet plateau of China.</title>
        <authorList>
            <person name="Tian Z."/>
        </authorList>
    </citation>
    <scope>NUCLEOTIDE SEQUENCE [LARGE SCALE GENOMIC DNA]</scope>
    <source>
        <strain evidence="14">527</strain>
        <strain evidence="12">Z527</strain>
    </source>
</reference>
<dbReference type="PANTHER" id="PTHR43579">
    <property type="match status" value="1"/>
</dbReference>
<evidence type="ECO:0000313" key="13">
    <source>
        <dbReference type="EMBL" id="TNC35965.1"/>
    </source>
</evidence>
<comment type="similarity">
    <text evidence="1 8">Belongs to the peptidase M4 family.</text>
</comment>
<dbReference type="AlphaFoldDB" id="A0A5C4MFA3"/>
<evidence type="ECO:0000259" key="11">
    <source>
        <dbReference type="Pfam" id="PF02868"/>
    </source>
</evidence>
<keyword evidence="5 8" id="KW-0862">Zinc</keyword>
<dbReference type="InterPro" id="IPR049457">
    <property type="entry name" value="Emfourin"/>
</dbReference>
<keyword evidence="8" id="KW-0964">Secreted</keyword>
<dbReference type="InterPro" id="IPR001570">
    <property type="entry name" value="Peptidase_M4_C_domain"/>
</dbReference>
<dbReference type="Gene3D" id="1.10.390.10">
    <property type="entry name" value="Neutral Protease Domain 2"/>
    <property type="match status" value="1"/>
</dbReference>
<dbReference type="CDD" id="cd09597">
    <property type="entry name" value="M4_TLP"/>
    <property type="match status" value="1"/>
</dbReference>
<dbReference type="InterPro" id="IPR052759">
    <property type="entry name" value="Metalloprotease_M4"/>
</dbReference>
<evidence type="ECO:0000313" key="14">
    <source>
        <dbReference type="Proteomes" id="UP000306740"/>
    </source>
</evidence>
<feature type="active site" description="Proton donor" evidence="7">
    <location>
        <position position="261"/>
    </location>
</feature>
<dbReference type="SUPFAM" id="SSF55486">
    <property type="entry name" value="Metalloproteases ('zincins'), catalytic domain"/>
    <property type="match status" value="1"/>
</dbReference>
<comment type="caution">
    <text evidence="12">The sequence shown here is derived from an EMBL/GenBank/DDBJ whole genome shotgun (WGS) entry which is preliminary data.</text>
</comment>
<dbReference type="InterPro" id="IPR013856">
    <property type="entry name" value="Peptidase_M4_domain"/>
</dbReference>
<accession>A0A5C4MFA3</accession>
<dbReference type="Pfam" id="PF01447">
    <property type="entry name" value="Peptidase_M4"/>
    <property type="match status" value="1"/>
</dbReference>
<dbReference type="InterPro" id="IPR023612">
    <property type="entry name" value="Peptidase_M4"/>
</dbReference>
<gene>
    <name evidence="13" type="ORF">FHE65_26605</name>
    <name evidence="12" type="ORF">FHE65_27975</name>
</gene>
<dbReference type="OrthoDB" id="291295at2"/>
<feature type="active site" evidence="7">
    <location>
        <position position="160"/>
    </location>
</feature>
<evidence type="ECO:0000256" key="6">
    <source>
        <dbReference type="ARBA" id="ARBA00023049"/>
    </source>
</evidence>
<dbReference type="GO" id="GO:0046872">
    <property type="term" value="F:metal ion binding"/>
    <property type="evidence" value="ECO:0007669"/>
    <property type="project" value="UniProtKB-UniRule"/>
</dbReference>
<dbReference type="Proteomes" id="UP000306740">
    <property type="component" value="Unassembled WGS sequence"/>
</dbReference>
<evidence type="ECO:0000256" key="4">
    <source>
        <dbReference type="ARBA" id="ARBA00022801"/>
    </source>
</evidence>
<evidence type="ECO:0000256" key="3">
    <source>
        <dbReference type="ARBA" id="ARBA00022723"/>
    </source>
</evidence>
<dbReference type="EMBL" id="VDFR01000142">
    <property type="protein sequence ID" value="TNC35965.1"/>
    <property type="molecule type" value="Genomic_DNA"/>
</dbReference>
<dbReference type="GO" id="GO:0006508">
    <property type="term" value="P:proteolysis"/>
    <property type="evidence" value="ECO:0007669"/>
    <property type="project" value="UniProtKB-KW"/>
</dbReference>
<evidence type="ECO:0000313" key="12">
    <source>
        <dbReference type="EMBL" id="TNC34374.1"/>
    </source>
</evidence>
<evidence type="ECO:0000256" key="7">
    <source>
        <dbReference type="PIRSR" id="PIRSR623612-1"/>
    </source>
</evidence>
<keyword evidence="6 8" id="KW-0482">Metalloprotease</keyword>
<protein>
    <recommendedName>
        <fullName evidence="8">Neutral metalloproteinase</fullName>
        <ecNumber evidence="8">3.4.24.-</ecNumber>
    </recommendedName>
</protein>
<feature type="domain" description="Peptidase M4" evidence="10">
    <location>
        <begin position="85"/>
        <end position="167"/>
    </location>
</feature>
<keyword evidence="2 8" id="KW-0645">Protease</keyword>
<evidence type="ECO:0000256" key="8">
    <source>
        <dbReference type="RuleBase" id="RU366073"/>
    </source>
</evidence>
<name>A0A5C4MFA3_9ACTN</name>
<comment type="cofactor">
    <cofactor evidence="8">
        <name>Zn(2+)</name>
        <dbReference type="ChEBI" id="CHEBI:29105"/>
    </cofactor>
</comment>
<dbReference type="RefSeq" id="WP_139106918.1">
    <property type="nucleotide sequence ID" value="NZ_VDFR01000142.1"/>
</dbReference>
<dbReference type="PRINTS" id="PR00730">
    <property type="entry name" value="THERMOLYSIN"/>
</dbReference>
<evidence type="ECO:0000259" key="10">
    <source>
        <dbReference type="Pfam" id="PF01447"/>
    </source>
</evidence>
<dbReference type="GO" id="GO:0004222">
    <property type="term" value="F:metalloendopeptidase activity"/>
    <property type="evidence" value="ECO:0007669"/>
    <property type="project" value="UniProtKB-UniRule"/>
</dbReference>
<evidence type="ECO:0000256" key="2">
    <source>
        <dbReference type="ARBA" id="ARBA00022670"/>
    </source>
</evidence>
<feature type="domain" description="Peptidase M4 C-terminal" evidence="11">
    <location>
        <begin position="170"/>
        <end position="337"/>
    </location>
</feature>
<dbReference type="InterPro" id="IPR027268">
    <property type="entry name" value="Peptidase_M4/M1_CTD_sf"/>
</dbReference>
<dbReference type="Pfam" id="PF20242">
    <property type="entry name" value="Emfourin"/>
    <property type="match status" value="1"/>
</dbReference>
<dbReference type="EMBL" id="VDFR01000158">
    <property type="protein sequence ID" value="TNC34374.1"/>
    <property type="molecule type" value="Genomic_DNA"/>
</dbReference>
<dbReference type="Pfam" id="PF02868">
    <property type="entry name" value="Peptidase_M4_C"/>
    <property type="match status" value="1"/>
</dbReference>
<keyword evidence="3" id="KW-0479">Metal-binding</keyword>
<proteinExistence type="inferred from homology"/>
<dbReference type="GO" id="GO:0005576">
    <property type="term" value="C:extracellular region"/>
    <property type="evidence" value="ECO:0007669"/>
    <property type="project" value="UniProtKB-SubCell"/>
</dbReference>
<keyword evidence="4 8" id="KW-0378">Hydrolase</keyword>
<evidence type="ECO:0000256" key="5">
    <source>
        <dbReference type="ARBA" id="ARBA00022833"/>
    </source>
</evidence>